<dbReference type="AlphaFoldDB" id="A0A2S1LZL3"/>
<dbReference type="OrthoDB" id="1922895at2"/>
<accession>A0A2S1LZL3</accession>
<evidence type="ECO:0000313" key="2">
    <source>
        <dbReference type="EMBL" id="AWG44257.1"/>
    </source>
</evidence>
<keyword evidence="2" id="KW-0614">Plasmid</keyword>
<evidence type="ECO:0000256" key="1">
    <source>
        <dbReference type="SAM" id="Phobius"/>
    </source>
</evidence>
<name>A0A2S1LZL3_9BACI</name>
<reference evidence="2 3" key="1">
    <citation type="journal article" date="2015" name="PLoS ONE">
        <title>Genome Sequence of Bacillus endophyticus and Analysis of Its Companion Mechanism in the Ketogulonigenium vulgare-Bacillus Strain Consortium.</title>
        <authorList>
            <person name="Jia N."/>
            <person name="Du J."/>
            <person name="Ding M.Z."/>
            <person name="Gao F."/>
            <person name="Yuan Y.J."/>
        </authorList>
    </citation>
    <scope>NUCLEOTIDE SEQUENCE [LARGE SCALE GENOMIC DNA]</scope>
    <source>
        <strain evidence="2 3">Hbe603</strain>
        <plasmid evidence="3">pbeh2</plasmid>
    </source>
</reference>
<keyword evidence="1" id="KW-0812">Transmembrane</keyword>
<keyword evidence="3" id="KW-1185">Reference proteome</keyword>
<evidence type="ECO:0000313" key="3">
    <source>
        <dbReference type="Proteomes" id="UP000036202"/>
    </source>
</evidence>
<keyword evidence="1" id="KW-1133">Transmembrane helix</keyword>
<protein>
    <recommendedName>
        <fullName evidence="4">Holin</fullName>
    </recommendedName>
</protein>
<sequence length="61" mass="6977">MKRFKNYTLWVAVSAFIGMLVQDLGIDIAPERYTNYVDSVLYILVLAGIVSSPDKKKLRKK</sequence>
<organism evidence="2 3">
    <name type="scientific">Priestia filamentosa</name>
    <dbReference type="NCBI Taxonomy" id="1402861"/>
    <lineage>
        <taxon>Bacteria</taxon>
        <taxon>Bacillati</taxon>
        <taxon>Bacillota</taxon>
        <taxon>Bacilli</taxon>
        <taxon>Bacillales</taxon>
        <taxon>Bacillaceae</taxon>
        <taxon>Priestia</taxon>
    </lineage>
</organism>
<gene>
    <name evidence="2" type="ORF">BEH_25040</name>
</gene>
<dbReference type="KEGG" id="beo:BEH_25040"/>
<geneLocation type="plasmid" evidence="3">
    <name>pbeh2</name>
</geneLocation>
<keyword evidence="1" id="KW-0472">Membrane</keyword>
<dbReference type="Proteomes" id="UP000036202">
    <property type="component" value="Plasmid pbeh2"/>
</dbReference>
<dbReference type="EMBL" id="CP015324">
    <property type="protein sequence ID" value="AWG44257.1"/>
    <property type="molecule type" value="Genomic_DNA"/>
</dbReference>
<dbReference type="RefSeq" id="WP_046218523.1">
    <property type="nucleotide sequence ID" value="NZ_CP015324.1"/>
</dbReference>
<feature type="transmembrane region" description="Helical" evidence="1">
    <location>
        <begin position="35"/>
        <end position="52"/>
    </location>
</feature>
<evidence type="ECO:0008006" key="4">
    <source>
        <dbReference type="Google" id="ProtNLM"/>
    </source>
</evidence>
<proteinExistence type="predicted"/>